<dbReference type="PRINTS" id="PR00038">
    <property type="entry name" value="HTHLUXR"/>
</dbReference>
<dbReference type="Proteomes" id="UP001485459">
    <property type="component" value="Chromosome"/>
</dbReference>
<dbReference type="InterPro" id="IPR013249">
    <property type="entry name" value="RNA_pol_sigma70_r4_t2"/>
</dbReference>
<evidence type="ECO:0000256" key="4">
    <source>
        <dbReference type="ARBA" id="ARBA00023163"/>
    </source>
</evidence>
<dbReference type="InterPro" id="IPR013325">
    <property type="entry name" value="RNA_pol_sigma_r2"/>
</dbReference>
<reference evidence="7" key="1">
    <citation type="submission" date="2024-03" db="EMBL/GenBank/DDBJ databases">
        <title>Chitinophaga horti sp. nov., isolated from garden soil.</title>
        <authorList>
            <person name="Lee D.S."/>
            <person name="Han D.M."/>
            <person name="Baek J.H."/>
            <person name="Choi D.G."/>
            <person name="Jeon J.H."/>
            <person name="Jeon C.O."/>
        </authorList>
    </citation>
    <scope>NUCLEOTIDE SEQUENCE [LARGE SCALE GENOMIC DNA]</scope>
    <source>
        <strain evidence="7">GPA1</strain>
    </source>
</reference>
<dbReference type="RefSeq" id="WP_341837818.1">
    <property type="nucleotide sequence ID" value="NZ_CP149822.1"/>
</dbReference>
<keyword evidence="2" id="KW-0805">Transcription regulation</keyword>
<organism evidence="6 7">
    <name type="scientific">Chitinophaga pollutisoli</name>
    <dbReference type="NCBI Taxonomy" id="3133966"/>
    <lineage>
        <taxon>Bacteria</taxon>
        <taxon>Pseudomonadati</taxon>
        <taxon>Bacteroidota</taxon>
        <taxon>Chitinophagia</taxon>
        <taxon>Chitinophagales</taxon>
        <taxon>Chitinophagaceae</taxon>
        <taxon>Chitinophaga</taxon>
    </lineage>
</organism>
<dbReference type="EMBL" id="CP149822">
    <property type="protein sequence ID" value="WZN42996.1"/>
    <property type="molecule type" value="Genomic_DNA"/>
</dbReference>
<dbReference type="InterPro" id="IPR036388">
    <property type="entry name" value="WH-like_DNA-bd_sf"/>
</dbReference>
<dbReference type="InterPro" id="IPR014284">
    <property type="entry name" value="RNA_pol_sigma-70_dom"/>
</dbReference>
<evidence type="ECO:0000259" key="5">
    <source>
        <dbReference type="SMART" id="SM00421"/>
    </source>
</evidence>
<dbReference type="Gene3D" id="1.10.10.10">
    <property type="entry name" value="Winged helix-like DNA-binding domain superfamily/Winged helix DNA-binding domain"/>
    <property type="match status" value="1"/>
</dbReference>
<keyword evidence="7" id="KW-1185">Reference proteome</keyword>
<evidence type="ECO:0000256" key="1">
    <source>
        <dbReference type="ARBA" id="ARBA00010641"/>
    </source>
</evidence>
<dbReference type="InterPro" id="IPR007627">
    <property type="entry name" value="RNA_pol_sigma70_r2"/>
</dbReference>
<sequence>MDRSENQQWPDWIRRLQRGDESVLRELLTALGPRLLGYCKKKTGSNEDAEELTLDIFLKFWQYRNRLDADVNPEALLFTIARNHILNFMRNSAVRKLAAASPQEADLPETDGILHNFTYNELLRQYRQALEQLGHKQRIVFKMSREEGLSHREIAERLGISVRTVEAHIHSSLKFLRTELKDGFVVIVFLSILE</sequence>
<dbReference type="SUPFAM" id="SSF88946">
    <property type="entry name" value="Sigma2 domain of RNA polymerase sigma factors"/>
    <property type="match status" value="1"/>
</dbReference>
<dbReference type="NCBIfam" id="TIGR02985">
    <property type="entry name" value="Sig70_bacteroi1"/>
    <property type="match status" value="1"/>
</dbReference>
<feature type="domain" description="HTH luxR-type" evidence="5">
    <location>
        <begin position="130"/>
        <end position="188"/>
    </location>
</feature>
<evidence type="ECO:0000313" key="6">
    <source>
        <dbReference type="EMBL" id="WZN42996.1"/>
    </source>
</evidence>
<protein>
    <submittedName>
        <fullName evidence="6">RNA polymerase sigma-70 factor</fullName>
    </submittedName>
</protein>
<keyword evidence="3" id="KW-0731">Sigma factor</keyword>
<dbReference type="InterPro" id="IPR014327">
    <property type="entry name" value="RNA_pol_sigma70_bacteroid"/>
</dbReference>
<dbReference type="PANTHER" id="PTHR43133:SF46">
    <property type="entry name" value="RNA POLYMERASE SIGMA-70 FACTOR ECF SUBFAMILY"/>
    <property type="match status" value="1"/>
</dbReference>
<dbReference type="PANTHER" id="PTHR43133">
    <property type="entry name" value="RNA POLYMERASE ECF-TYPE SIGMA FACTO"/>
    <property type="match status" value="1"/>
</dbReference>
<gene>
    <name evidence="6" type="ORF">WJU16_08105</name>
</gene>
<evidence type="ECO:0000256" key="2">
    <source>
        <dbReference type="ARBA" id="ARBA00023015"/>
    </source>
</evidence>
<dbReference type="NCBIfam" id="TIGR02937">
    <property type="entry name" value="sigma70-ECF"/>
    <property type="match status" value="1"/>
</dbReference>
<dbReference type="InterPro" id="IPR000792">
    <property type="entry name" value="Tscrpt_reg_LuxR_C"/>
</dbReference>
<dbReference type="InterPro" id="IPR013324">
    <property type="entry name" value="RNA_pol_sigma_r3/r4-like"/>
</dbReference>
<comment type="similarity">
    <text evidence="1">Belongs to the sigma-70 factor family. ECF subfamily.</text>
</comment>
<dbReference type="SMART" id="SM00421">
    <property type="entry name" value="HTH_LUXR"/>
    <property type="match status" value="1"/>
</dbReference>
<dbReference type="InterPro" id="IPR039425">
    <property type="entry name" value="RNA_pol_sigma-70-like"/>
</dbReference>
<dbReference type="Pfam" id="PF04542">
    <property type="entry name" value="Sigma70_r2"/>
    <property type="match status" value="1"/>
</dbReference>
<accession>A0ABZ2YTB9</accession>
<dbReference type="Pfam" id="PF08281">
    <property type="entry name" value="Sigma70_r4_2"/>
    <property type="match status" value="1"/>
</dbReference>
<keyword evidence="4" id="KW-0804">Transcription</keyword>
<name>A0ABZ2YTB9_9BACT</name>
<evidence type="ECO:0000256" key="3">
    <source>
        <dbReference type="ARBA" id="ARBA00023082"/>
    </source>
</evidence>
<dbReference type="SUPFAM" id="SSF88659">
    <property type="entry name" value="Sigma3 and sigma4 domains of RNA polymerase sigma factors"/>
    <property type="match status" value="1"/>
</dbReference>
<evidence type="ECO:0000313" key="7">
    <source>
        <dbReference type="Proteomes" id="UP001485459"/>
    </source>
</evidence>
<dbReference type="Gene3D" id="1.10.1740.10">
    <property type="match status" value="1"/>
</dbReference>
<proteinExistence type="inferred from homology"/>